<keyword evidence="9 16" id="KW-0067">ATP-binding</keyword>
<dbReference type="InterPro" id="IPR018541">
    <property type="entry name" value="Ftsk_gamma"/>
</dbReference>
<evidence type="ECO:0000256" key="5">
    <source>
        <dbReference type="ARBA" id="ARBA00022618"/>
    </source>
</evidence>
<dbReference type="InterPro" id="IPR002543">
    <property type="entry name" value="FtsK_dom"/>
</dbReference>
<evidence type="ECO:0000256" key="1">
    <source>
        <dbReference type="ARBA" id="ARBA00004651"/>
    </source>
</evidence>
<evidence type="ECO:0000256" key="18">
    <source>
        <dbReference type="SAM" id="Phobius"/>
    </source>
</evidence>
<evidence type="ECO:0000256" key="17">
    <source>
        <dbReference type="SAM" id="MobiDB-lite"/>
    </source>
</evidence>
<organism evidence="20 21">
    <name type="scientific">Shinella pollutisoli</name>
    <dbReference type="NCBI Taxonomy" id="2250594"/>
    <lineage>
        <taxon>Bacteria</taxon>
        <taxon>Pseudomonadati</taxon>
        <taxon>Pseudomonadota</taxon>
        <taxon>Alphaproteobacteria</taxon>
        <taxon>Hyphomicrobiales</taxon>
        <taxon>Rhizobiaceae</taxon>
        <taxon>Shinella</taxon>
    </lineage>
</organism>
<dbReference type="InterPro" id="IPR050206">
    <property type="entry name" value="FtsK/SpoIIIE/SftA"/>
</dbReference>
<comment type="subcellular location">
    <subcellularLocation>
        <location evidence="1">Cell membrane</location>
        <topology evidence="1">Multi-pass membrane protein</topology>
    </subcellularLocation>
</comment>
<dbReference type="Pfam" id="PF09397">
    <property type="entry name" value="FtsK_gamma"/>
    <property type="match status" value="1"/>
</dbReference>
<dbReference type="RefSeq" id="WP_257312978.1">
    <property type="nucleotide sequence ID" value="NZ_JANFDG010000003.1"/>
</dbReference>
<sequence>MGRSISAGLDNRHDRFVLSAFVWRQMQILLGLAIFLGLALAVAALSTWNVSDPSLSYASSGEPANILGYPGAVFADLFMQFFGLASVIALLPVVAWGLGLVSGRRFSRLPQRAAAWFGGAILASAALSCAPVTVTWPLPNGLGGVFGDMILRFPALFTGAYPTGTFAIVLGAVVALPALWCLLYSAGILGASAIDDEEDFAPVPAQSRARTVVEDDEAEDREGPLTLLAGAATHAWYTGQARLRRLFGLSGRHRRARGIEQPYDFNEDEFGTLNEPVRARGTARVEPSLEPGLRRAVTAPPMDDDLPFDLDDDPLPRPSGILPDDEDDDPAADWAPRRAPARQQMPLSGSRVVAPAARPKPGQRVEREAQTSFVGPDGFQLPPIHLLAEPKGPVRDATLSADALEQNARMLEGVLEDFGVKGEIIHVRPGPVVTLYELEPAPGIKSSRVIGLADDIARSMSAIAARVAVVPGRNAIGIELPNQGREMVFLRELIASRDFEGSKAKLAMALGKTIGGEPVITDIAKMPHLLVAGTTGSGKSVAINTMILSLLYRMKPEQCRLIMIDPKMLELSVYDGIPHLLSPVVTDPKKAVVALKWTVREMEERYKKMSKIGVRNIDGFNSRVEQAREKGEAITRTVQTGFDRQTGEATYETEEFDLQPMPYIVVIIDEMADLMMVAGKDIEGAVQRLAQMARAAGIHVIMATQRPSVDVITGTIKANFPTRISFQVTSKIDSRTILGEQGAEQLLGQGDMLYMAGGGRIQRVHGPFVSDAEVEAVVAHLKTQGAPQYLDAITADDDEDGDIGGGPAGTANLDDSDDPYDQAVAVVLRDGKASTSYIQRRLGIGYNRAASLIERMEQEGLIGPANHAGKREILVPTEDEISAR</sequence>
<evidence type="ECO:0000256" key="4">
    <source>
        <dbReference type="ARBA" id="ARBA00022475"/>
    </source>
</evidence>
<keyword evidence="10 18" id="KW-1133">Transmembrane helix</keyword>
<reference evidence="21" key="1">
    <citation type="journal article" date="2019" name="Int. J. Syst. Evol. Microbiol.">
        <title>The Global Catalogue of Microorganisms (GCM) 10K type strain sequencing project: providing services to taxonomists for standard genome sequencing and annotation.</title>
        <authorList>
            <consortium name="The Broad Institute Genomics Platform"/>
            <consortium name="The Broad Institute Genome Sequencing Center for Infectious Disease"/>
            <person name="Wu L."/>
            <person name="Ma J."/>
        </authorList>
    </citation>
    <scope>NUCLEOTIDE SEQUENCE [LARGE SCALE GENOMIC DNA]</scope>
    <source>
        <strain evidence="21">KCTC 52677</strain>
    </source>
</reference>
<evidence type="ECO:0000313" key="20">
    <source>
        <dbReference type="EMBL" id="MFC3074064.1"/>
    </source>
</evidence>
<evidence type="ECO:0000256" key="8">
    <source>
        <dbReference type="ARBA" id="ARBA00022829"/>
    </source>
</evidence>
<evidence type="ECO:0000256" key="16">
    <source>
        <dbReference type="PROSITE-ProRule" id="PRU00289"/>
    </source>
</evidence>
<comment type="similarity">
    <text evidence="2">Belongs to the FtsK/SpoIIIE/SftA family.</text>
</comment>
<comment type="caution">
    <text evidence="20">The sequence shown here is derived from an EMBL/GenBank/DDBJ whole genome shotgun (WGS) entry which is preliminary data.</text>
</comment>
<feature type="transmembrane region" description="Helical" evidence="18">
    <location>
        <begin position="113"/>
        <end position="139"/>
    </location>
</feature>
<dbReference type="Gene3D" id="3.40.50.300">
    <property type="entry name" value="P-loop containing nucleotide triphosphate hydrolases"/>
    <property type="match status" value="1"/>
</dbReference>
<feature type="region of interest" description="Disordered" evidence="17">
    <location>
        <begin position="276"/>
        <end position="376"/>
    </location>
</feature>
<gene>
    <name evidence="20" type="ORF">ACFOHH_13205</name>
</gene>
<dbReference type="InterPro" id="IPR003593">
    <property type="entry name" value="AAA+_ATPase"/>
</dbReference>
<evidence type="ECO:0000256" key="14">
    <source>
        <dbReference type="ARBA" id="ARBA00024784"/>
    </source>
</evidence>
<proteinExistence type="inferred from homology"/>
<keyword evidence="7 16" id="KW-0547">Nucleotide-binding</keyword>
<dbReference type="SMART" id="SM00843">
    <property type="entry name" value="Ftsk_gamma"/>
    <property type="match status" value="1"/>
</dbReference>
<dbReference type="PROSITE" id="PS50901">
    <property type="entry name" value="FTSK"/>
    <property type="match status" value="1"/>
</dbReference>
<dbReference type="SMART" id="SM00382">
    <property type="entry name" value="AAA"/>
    <property type="match status" value="1"/>
</dbReference>
<evidence type="ECO:0000256" key="10">
    <source>
        <dbReference type="ARBA" id="ARBA00022989"/>
    </source>
</evidence>
<dbReference type="Proteomes" id="UP001595377">
    <property type="component" value="Unassembled WGS sequence"/>
</dbReference>
<dbReference type="InterPro" id="IPR025199">
    <property type="entry name" value="FtsK_4TM"/>
</dbReference>
<keyword evidence="5" id="KW-0132">Cell division</keyword>
<keyword evidence="8" id="KW-0159">Chromosome partition</keyword>
<evidence type="ECO:0000259" key="19">
    <source>
        <dbReference type="PROSITE" id="PS50901"/>
    </source>
</evidence>
<dbReference type="Pfam" id="PF01580">
    <property type="entry name" value="FtsK_SpoIIIE"/>
    <property type="match status" value="1"/>
</dbReference>
<feature type="region of interest" description="Disordered" evidence="17">
    <location>
        <begin position="796"/>
        <end position="816"/>
    </location>
</feature>
<dbReference type="PANTHER" id="PTHR22683:SF41">
    <property type="entry name" value="DNA TRANSLOCASE FTSK"/>
    <property type="match status" value="1"/>
</dbReference>
<dbReference type="EMBL" id="JBHRSP010000019">
    <property type="protein sequence ID" value="MFC3074064.1"/>
    <property type="molecule type" value="Genomic_DNA"/>
</dbReference>
<dbReference type="SUPFAM" id="SSF52540">
    <property type="entry name" value="P-loop containing nucleoside triphosphate hydrolases"/>
    <property type="match status" value="1"/>
</dbReference>
<keyword evidence="13" id="KW-0131">Cell cycle</keyword>
<keyword evidence="6 18" id="KW-0812">Transmembrane</keyword>
<dbReference type="Gene3D" id="1.10.10.10">
    <property type="entry name" value="Winged helix-like DNA-binding domain superfamily/Winged helix DNA-binding domain"/>
    <property type="match status" value="1"/>
</dbReference>
<protein>
    <recommendedName>
        <fullName evidence="3">DNA translocase FtsK</fullName>
    </recommendedName>
</protein>
<name>A0ABV7DIB0_9HYPH</name>
<comment type="function">
    <text evidence="14">Essential cell division protein that coordinates cell division and chromosome segregation. The N-terminus is involved in assembly of the cell-division machinery. The C-terminus functions as a DNA motor that moves dsDNA in an ATP-dependent manner towards the dif recombination site, which is located within the replication terminus region. Translocation stops specifically at Xer-dif sites, where FtsK interacts with the Xer recombinase, allowing activation of chromosome unlinking by recombination. FtsK orienting polar sequences (KOPS) guide the direction of DNA translocation. FtsK can remove proteins from DNA as it translocates, but translocation stops specifically at XerCD-dif site, thereby preventing removal of XerC and XerD from dif.</text>
</comment>
<evidence type="ECO:0000256" key="6">
    <source>
        <dbReference type="ARBA" id="ARBA00022692"/>
    </source>
</evidence>
<dbReference type="Pfam" id="PF17854">
    <property type="entry name" value="FtsK_alpha"/>
    <property type="match status" value="1"/>
</dbReference>
<dbReference type="CDD" id="cd01127">
    <property type="entry name" value="TrwB_TraG_TraD_VirD4"/>
    <property type="match status" value="1"/>
</dbReference>
<keyword evidence="21" id="KW-1185">Reference proteome</keyword>
<keyword evidence="11" id="KW-0238">DNA-binding</keyword>
<evidence type="ECO:0000313" key="21">
    <source>
        <dbReference type="Proteomes" id="UP001595377"/>
    </source>
</evidence>
<keyword evidence="12 18" id="KW-0472">Membrane</keyword>
<evidence type="ECO:0000256" key="15">
    <source>
        <dbReference type="ARBA" id="ARBA00025923"/>
    </source>
</evidence>
<dbReference type="Gene3D" id="3.30.980.40">
    <property type="match status" value="1"/>
</dbReference>
<dbReference type="InterPro" id="IPR036390">
    <property type="entry name" value="WH_DNA-bd_sf"/>
</dbReference>
<accession>A0ABV7DIB0</accession>
<evidence type="ECO:0000256" key="2">
    <source>
        <dbReference type="ARBA" id="ARBA00006474"/>
    </source>
</evidence>
<feature type="transmembrane region" description="Helical" evidence="18">
    <location>
        <begin position="28"/>
        <end position="48"/>
    </location>
</feature>
<comment type="subunit">
    <text evidence="15">Homohexamer. Forms a ring that surrounds DNA.</text>
</comment>
<evidence type="ECO:0000256" key="7">
    <source>
        <dbReference type="ARBA" id="ARBA00022741"/>
    </source>
</evidence>
<dbReference type="InterPro" id="IPR036388">
    <property type="entry name" value="WH-like_DNA-bd_sf"/>
</dbReference>
<evidence type="ECO:0000256" key="9">
    <source>
        <dbReference type="ARBA" id="ARBA00022840"/>
    </source>
</evidence>
<feature type="binding site" evidence="16">
    <location>
        <begin position="533"/>
        <end position="540"/>
    </location>
    <ligand>
        <name>ATP</name>
        <dbReference type="ChEBI" id="CHEBI:30616"/>
    </ligand>
</feature>
<keyword evidence="4" id="KW-1003">Cell membrane</keyword>
<evidence type="ECO:0000256" key="12">
    <source>
        <dbReference type="ARBA" id="ARBA00023136"/>
    </source>
</evidence>
<feature type="compositionally biased region" description="Low complexity" evidence="17">
    <location>
        <begin position="332"/>
        <end position="342"/>
    </location>
</feature>
<dbReference type="PANTHER" id="PTHR22683">
    <property type="entry name" value="SPORULATION PROTEIN RELATED"/>
    <property type="match status" value="1"/>
</dbReference>
<evidence type="ECO:0000256" key="11">
    <source>
        <dbReference type="ARBA" id="ARBA00023125"/>
    </source>
</evidence>
<feature type="compositionally biased region" description="Acidic residues" evidence="17">
    <location>
        <begin position="302"/>
        <end position="313"/>
    </location>
</feature>
<dbReference type="SUPFAM" id="SSF46785">
    <property type="entry name" value="Winged helix' DNA-binding domain"/>
    <property type="match status" value="1"/>
</dbReference>
<dbReference type="InterPro" id="IPR041027">
    <property type="entry name" value="FtsK_alpha"/>
</dbReference>
<dbReference type="InterPro" id="IPR027417">
    <property type="entry name" value="P-loop_NTPase"/>
</dbReference>
<feature type="domain" description="FtsK" evidence="19">
    <location>
        <begin position="516"/>
        <end position="735"/>
    </location>
</feature>
<evidence type="ECO:0000256" key="13">
    <source>
        <dbReference type="ARBA" id="ARBA00023306"/>
    </source>
</evidence>
<feature type="transmembrane region" description="Helical" evidence="18">
    <location>
        <begin position="77"/>
        <end position="101"/>
    </location>
</feature>
<feature type="transmembrane region" description="Helical" evidence="18">
    <location>
        <begin position="159"/>
        <end position="183"/>
    </location>
</feature>
<evidence type="ECO:0000256" key="3">
    <source>
        <dbReference type="ARBA" id="ARBA00020887"/>
    </source>
</evidence>
<dbReference type="Pfam" id="PF13491">
    <property type="entry name" value="FtsK_4TM"/>
    <property type="match status" value="1"/>
</dbReference>